<dbReference type="InterPro" id="IPR025049">
    <property type="entry name" value="Mfa-like_1"/>
</dbReference>
<dbReference type="Gene3D" id="2.60.40.2630">
    <property type="match status" value="1"/>
</dbReference>
<evidence type="ECO:0000313" key="2">
    <source>
        <dbReference type="EMBL" id="OUO00704.1"/>
    </source>
</evidence>
<evidence type="ECO:0000313" key="3">
    <source>
        <dbReference type="Proteomes" id="UP000195386"/>
    </source>
</evidence>
<evidence type="ECO:0000256" key="1">
    <source>
        <dbReference type="SAM" id="SignalP"/>
    </source>
</evidence>
<accession>A0A1Y3YS54</accession>
<feature type="chain" id="PRO_5012056698" description="Fimbrillin family protein" evidence="1">
    <location>
        <begin position="23"/>
        <end position="561"/>
    </location>
</feature>
<name>A0A1Y3YS54_9BACE</name>
<dbReference type="InterPro" id="IPR042278">
    <property type="entry name" value="Mfa-like_1_N"/>
</dbReference>
<dbReference type="PROSITE" id="PS51257">
    <property type="entry name" value="PROKAR_LIPOPROTEIN"/>
    <property type="match status" value="1"/>
</dbReference>
<sequence>MKTLKHLALCLAAAFIATGCSNDENEPVNNAVKKGTPATFNMTISNGANTRTSTNSGRVITWRAGDEVGIFAIGGSGEPQINCKYVYNAETLMWEAKTLDNGIMLEEGANYTFYAYYPYTDNVKAAKAAILNVYSNQSITQEGGNSNYDLSDVLLSQSTVDSYNNGEITLNYTHAYAMVEVLIAGDKIGEDGPSQVVLKNVVTDASIDLTTQEINTLGAPQDVIMARVEGDENNNTFLYRAIVPAQKMTKGSTLLEVYGVNGGKNYTFKAPENKDIAYDKGKFFRMEVMIGEVEAGIKFPGGNIDPWESTPGVNLEGEEIKVQLIKEFTGNDLTVAAKVSDLTEEGWYAFQNKADNGGVISVDNLSEATIDWNKSLKLVFTSTWNNETNKAITSNSYYVSAINYTHIGPIEIESTNGLYKITFKAKGTVTATTSIKSKCNIACVSGKERGFGIHTSANTITGNTPKSTMAGVELTSEWPEAEYTVFVNFSKVNWEMDNNKKEMVSKYSGTADLNTPSETDDLSKFHLRFYTTTNANKDNLNTVSTLEITDVKMEPYVEEKN</sequence>
<dbReference type="CDD" id="cd13120">
    <property type="entry name" value="BF2867_like_N"/>
    <property type="match status" value="1"/>
</dbReference>
<comment type="caution">
    <text evidence="2">The sequence shown here is derived from an EMBL/GenBank/DDBJ whole genome shotgun (WGS) entry which is preliminary data.</text>
</comment>
<gene>
    <name evidence="2" type="ORF">B5F97_10755</name>
</gene>
<keyword evidence="1" id="KW-0732">Signal</keyword>
<dbReference type="Gene3D" id="2.60.40.2620">
    <property type="entry name" value="Fimbrillin-like"/>
    <property type="match status" value="1"/>
</dbReference>
<protein>
    <recommendedName>
        <fullName evidence="4">Fimbrillin family protein</fullName>
    </recommendedName>
</protein>
<feature type="signal peptide" evidence="1">
    <location>
        <begin position="1"/>
        <end position="22"/>
    </location>
</feature>
<proteinExistence type="predicted"/>
<reference evidence="3" key="1">
    <citation type="submission" date="2017-04" db="EMBL/GenBank/DDBJ databases">
        <title>Function of individual gut microbiota members based on whole genome sequencing of pure cultures obtained from chicken caecum.</title>
        <authorList>
            <person name="Medvecky M."/>
            <person name="Cejkova D."/>
            <person name="Polansky O."/>
            <person name="Karasova D."/>
            <person name="Kubasova T."/>
            <person name="Cizek A."/>
            <person name="Rychlik I."/>
        </authorList>
    </citation>
    <scope>NUCLEOTIDE SEQUENCE [LARGE SCALE GENOMIC DNA]</scope>
    <source>
        <strain evidence="3">An43</strain>
    </source>
</reference>
<dbReference type="AlphaFoldDB" id="A0A1Y3YS54"/>
<evidence type="ECO:0008006" key="4">
    <source>
        <dbReference type="Google" id="ProtNLM"/>
    </source>
</evidence>
<dbReference type="Pfam" id="PF13149">
    <property type="entry name" value="Mfa_like_1"/>
    <property type="match status" value="1"/>
</dbReference>
<organism evidence="2 3">
    <name type="scientific">Bacteroides clarus</name>
    <dbReference type="NCBI Taxonomy" id="626929"/>
    <lineage>
        <taxon>Bacteria</taxon>
        <taxon>Pseudomonadati</taxon>
        <taxon>Bacteroidota</taxon>
        <taxon>Bacteroidia</taxon>
        <taxon>Bacteroidales</taxon>
        <taxon>Bacteroidaceae</taxon>
        <taxon>Bacteroides</taxon>
    </lineage>
</organism>
<dbReference type="EMBL" id="NFII01000009">
    <property type="protein sequence ID" value="OUO00704.1"/>
    <property type="molecule type" value="Genomic_DNA"/>
</dbReference>
<dbReference type="RefSeq" id="WP_087426261.1">
    <property type="nucleotide sequence ID" value="NZ_NFII01000009.1"/>
</dbReference>
<dbReference type="Proteomes" id="UP000195386">
    <property type="component" value="Unassembled WGS sequence"/>
</dbReference>